<proteinExistence type="predicted"/>
<dbReference type="AlphaFoldDB" id="A0A382MME2"/>
<gene>
    <name evidence="1" type="ORF">METZ01_LOCUS301811</name>
</gene>
<dbReference type="EMBL" id="UINC01094050">
    <property type="protein sequence ID" value="SVC48957.1"/>
    <property type="molecule type" value="Genomic_DNA"/>
</dbReference>
<accession>A0A382MME2</accession>
<name>A0A382MME2_9ZZZZ</name>
<reference evidence="1" key="1">
    <citation type="submission" date="2018-05" db="EMBL/GenBank/DDBJ databases">
        <authorList>
            <person name="Lanie J.A."/>
            <person name="Ng W.-L."/>
            <person name="Kazmierczak K.M."/>
            <person name="Andrzejewski T.M."/>
            <person name="Davidsen T.M."/>
            <person name="Wayne K.J."/>
            <person name="Tettelin H."/>
            <person name="Glass J.I."/>
            <person name="Rusch D."/>
            <person name="Podicherti R."/>
            <person name="Tsui H.-C.T."/>
            <person name="Winkler M.E."/>
        </authorList>
    </citation>
    <scope>NUCLEOTIDE SEQUENCE</scope>
</reference>
<organism evidence="1">
    <name type="scientific">marine metagenome</name>
    <dbReference type="NCBI Taxonomy" id="408172"/>
    <lineage>
        <taxon>unclassified sequences</taxon>
        <taxon>metagenomes</taxon>
        <taxon>ecological metagenomes</taxon>
    </lineage>
</organism>
<sequence>MMLFRGYIYMNIKPTNHIICLLFFVSLLSISVLEARANWTVLVYGHADDNL</sequence>
<protein>
    <submittedName>
        <fullName evidence="1">Uncharacterized protein</fullName>
    </submittedName>
</protein>
<feature type="non-terminal residue" evidence="1">
    <location>
        <position position="51"/>
    </location>
</feature>
<evidence type="ECO:0000313" key="1">
    <source>
        <dbReference type="EMBL" id="SVC48957.1"/>
    </source>
</evidence>